<evidence type="ECO:0000259" key="5">
    <source>
        <dbReference type="Pfam" id="PF12849"/>
    </source>
</evidence>
<dbReference type="GO" id="GO:0035435">
    <property type="term" value="P:phosphate ion transmembrane transport"/>
    <property type="evidence" value="ECO:0007669"/>
    <property type="project" value="InterPro"/>
</dbReference>
<evidence type="ECO:0000256" key="4">
    <source>
        <dbReference type="PIRNR" id="PIRNR002756"/>
    </source>
</evidence>
<dbReference type="PANTHER" id="PTHR42996:SF1">
    <property type="entry name" value="PHOSPHATE-BINDING PROTEIN PSTS"/>
    <property type="match status" value="1"/>
</dbReference>
<dbReference type="PANTHER" id="PTHR42996">
    <property type="entry name" value="PHOSPHATE-BINDING PROTEIN PSTS"/>
    <property type="match status" value="1"/>
</dbReference>
<dbReference type="KEGG" id="nsh:GXM_06681"/>
<dbReference type="InterPro" id="IPR024370">
    <property type="entry name" value="PBP_domain"/>
</dbReference>
<dbReference type="GO" id="GO:0043190">
    <property type="term" value="C:ATP-binding cassette (ABC) transporter complex"/>
    <property type="evidence" value="ECO:0007669"/>
    <property type="project" value="InterPro"/>
</dbReference>
<evidence type="ECO:0000256" key="2">
    <source>
        <dbReference type="ARBA" id="ARBA00022448"/>
    </source>
</evidence>
<gene>
    <name evidence="6" type="ORF">GXM_06681</name>
</gene>
<feature type="domain" description="PBP" evidence="5">
    <location>
        <begin position="41"/>
        <end position="328"/>
    </location>
</feature>
<dbReference type="SUPFAM" id="SSF53850">
    <property type="entry name" value="Periplasmic binding protein-like II"/>
    <property type="match status" value="1"/>
</dbReference>
<dbReference type="InterPro" id="IPR005673">
    <property type="entry name" value="ABC_phos-bd_PstS"/>
</dbReference>
<dbReference type="Proteomes" id="UP000326678">
    <property type="component" value="Chromosome Gxm1"/>
</dbReference>
<organism evidence="6 7">
    <name type="scientific">Nostoc sphaeroides CCNUC1</name>
    <dbReference type="NCBI Taxonomy" id="2653204"/>
    <lineage>
        <taxon>Bacteria</taxon>
        <taxon>Bacillati</taxon>
        <taxon>Cyanobacteriota</taxon>
        <taxon>Cyanophyceae</taxon>
        <taxon>Nostocales</taxon>
        <taxon>Nostocaceae</taxon>
        <taxon>Nostoc</taxon>
    </lineage>
</organism>
<dbReference type="RefSeq" id="WP_152590519.1">
    <property type="nucleotide sequence ID" value="NZ_CP045226.1"/>
</dbReference>
<dbReference type="AlphaFoldDB" id="A0A5P8W8S1"/>
<evidence type="ECO:0000313" key="7">
    <source>
        <dbReference type="Proteomes" id="UP000326678"/>
    </source>
</evidence>
<evidence type="ECO:0000256" key="3">
    <source>
        <dbReference type="ARBA" id="ARBA00022592"/>
    </source>
</evidence>
<dbReference type="PIRSF" id="PIRSF002756">
    <property type="entry name" value="PstS"/>
    <property type="match status" value="1"/>
</dbReference>
<keyword evidence="7" id="KW-1185">Reference proteome</keyword>
<sequence length="387" mass="39025">MSLYPVRLNNLTSSISVLAITIGLVVGQSATQKSLAQTIGNGAGASTVNPLFVGIKTAAPSFTFTYSPVGSGAGLTAFFTQTPPAGTPGPITFAASDDPVAGTETVTGGRGYLQVPVLGVGITLAYNATGLTVPTGGIKLSRASYCGILNGSITNWNAPSISADNGGPIAGNVPIKVVRRSDSSGSTFVLTTHLNTACKAAATPGIPAANVWNRGVGTTITWPTTFIGATGGGAVAKAIASTSGAIGYVDSATRLSNNLPAALLRNKAGNYTAPSTGAITEALLGGTVVKYGTNPNNRLIRIDNLNDPTRANAYPISTATYFLFYDIYSDTTIINGIKALTTLASGTAAADFVASLGYAPLPDPIKTVSTGVVNTCVNTVLGPSPCN</sequence>
<evidence type="ECO:0000313" key="6">
    <source>
        <dbReference type="EMBL" id="QFS49187.1"/>
    </source>
</evidence>
<dbReference type="EMBL" id="CP045226">
    <property type="protein sequence ID" value="QFS49187.1"/>
    <property type="molecule type" value="Genomic_DNA"/>
</dbReference>
<name>A0A5P8W8S1_9NOSO</name>
<keyword evidence="3 4" id="KW-0592">Phosphate transport</keyword>
<proteinExistence type="inferred from homology"/>
<dbReference type="GO" id="GO:0042301">
    <property type="term" value="F:phosphate ion binding"/>
    <property type="evidence" value="ECO:0007669"/>
    <property type="project" value="InterPro"/>
</dbReference>
<keyword evidence="2 4" id="KW-0813">Transport</keyword>
<reference evidence="6 7" key="1">
    <citation type="submission" date="2019-10" db="EMBL/GenBank/DDBJ databases">
        <title>Genomic and transcriptomic insights into the perfect genentic adaptation of a filamentous nitrogen-fixing cyanobacterium to rice fields.</title>
        <authorList>
            <person name="Chen Z."/>
        </authorList>
    </citation>
    <scope>NUCLEOTIDE SEQUENCE [LARGE SCALE GENOMIC DNA]</scope>
    <source>
        <strain evidence="6">CCNUC1</strain>
    </source>
</reference>
<dbReference type="Gene3D" id="3.40.190.10">
    <property type="entry name" value="Periplasmic binding protein-like II"/>
    <property type="match status" value="2"/>
</dbReference>
<dbReference type="Pfam" id="PF12849">
    <property type="entry name" value="PBP_like_2"/>
    <property type="match status" value="1"/>
</dbReference>
<comment type="similarity">
    <text evidence="1 4">Belongs to the PstS family.</text>
</comment>
<protein>
    <recommendedName>
        <fullName evidence="4">Phosphate-binding protein</fullName>
    </recommendedName>
</protein>
<evidence type="ECO:0000256" key="1">
    <source>
        <dbReference type="ARBA" id="ARBA00008725"/>
    </source>
</evidence>
<dbReference type="InterPro" id="IPR050962">
    <property type="entry name" value="Phosphate-bind_PstS"/>
</dbReference>
<accession>A0A5P8W8S1</accession>